<dbReference type="EMBL" id="CASHTH010001860">
    <property type="protein sequence ID" value="CAI8020979.1"/>
    <property type="molecule type" value="Genomic_DNA"/>
</dbReference>
<feature type="compositionally biased region" description="Low complexity" evidence="1">
    <location>
        <begin position="796"/>
        <end position="831"/>
    </location>
</feature>
<feature type="compositionally biased region" description="Polar residues" evidence="1">
    <location>
        <begin position="61"/>
        <end position="72"/>
    </location>
</feature>
<dbReference type="InterPro" id="IPR013087">
    <property type="entry name" value="Znf_C2H2_type"/>
</dbReference>
<organism evidence="3 4">
    <name type="scientific">Geodia barretti</name>
    <name type="common">Barrett's horny sponge</name>
    <dbReference type="NCBI Taxonomy" id="519541"/>
    <lineage>
        <taxon>Eukaryota</taxon>
        <taxon>Metazoa</taxon>
        <taxon>Porifera</taxon>
        <taxon>Demospongiae</taxon>
        <taxon>Heteroscleromorpha</taxon>
        <taxon>Tetractinellida</taxon>
        <taxon>Astrophorina</taxon>
        <taxon>Geodiidae</taxon>
        <taxon>Geodia</taxon>
    </lineage>
</organism>
<evidence type="ECO:0000256" key="1">
    <source>
        <dbReference type="SAM" id="MobiDB-lite"/>
    </source>
</evidence>
<feature type="region of interest" description="Disordered" evidence="1">
    <location>
        <begin position="1099"/>
        <end position="1161"/>
    </location>
</feature>
<feature type="compositionally biased region" description="Low complexity" evidence="1">
    <location>
        <begin position="933"/>
        <end position="945"/>
    </location>
</feature>
<comment type="caution">
    <text evidence="3">The sequence shown here is derived from an EMBL/GenBank/DDBJ whole genome shotgun (WGS) entry which is preliminary data.</text>
</comment>
<feature type="compositionally biased region" description="Polar residues" evidence="1">
    <location>
        <begin position="859"/>
        <end position="884"/>
    </location>
</feature>
<name>A0AA35WHS9_GEOBA</name>
<feature type="compositionally biased region" description="Low complexity" evidence="1">
    <location>
        <begin position="74"/>
        <end position="87"/>
    </location>
</feature>
<dbReference type="Proteomes" id="UP001174909">
    <property type="component" value="Unassembled WGS sequence"/>
</dbReference>
<evidence type="ECO:0000313" key="4">
    <source>
        <dbReference type="Proteomes" id="UP001174909"/>
    </source>
</evidence>
<feature type="region of interest" description="Disordered" evidence="1">
    <location>
        <begin position="118"/>
        <end position="230"/>
    </location>
</feature>
<feature type="compositionally biased region" description="Polar residues" evidence="1">
    <location>
        <begin position="1235"/>
        <end position="1247"/>
    </location>
</feature>
<feature type="compositionally biased region" description="Polar residues" evidence="1">
    <location>
        <begin position="146"/>
        <end position="172"/>
    </location>
</feature>
<feature type="compositionally biased region" description="Polar residues" evidence="1">
    <location>
        <begin position="1762"/>
        <end position="1782"/>
    </location>
</feature>
<gene>
    <name evidence="3" type="ORF">GBAR_LOCUS12492</name>
</gene>
<feature type="domain" description="C2H2-type" evidence="2">
    <location>
        <begin position="1390"/>
        <end position="1412"/>
    </location>
</feature>
<sequence length="1809" mass="191090">MTSSTTQSTTTISSNADGDPPESATLKGQSAGKIGSSTPSFSQVVVSGPPVKIRPPPSGKPKTTGSELQPAQISVDVDAVSVNSNSSGFDSRVTGLTSVSSPPPATAAAAAARAISPGGGVMLESPTQPGSSGANHSTKTRHHSESSYMTALSQDSVSSNGNEELSQESVNSAPVKPRTSVGSSASGRTTATGPGKPKTAVKSNTTRSRPNYKVMKMPEGGGGGGGRGKVRKELRTADGVANEVGIPGVGEREEQADANLTSSEVSNTEFEPSTQCASDTGLSQPSDHIFSLSHTHVVNNSDYSLSSVGKEGGNLTIKSSLPNGGFGTTNSTHNAGFTAGYRPSRPPGYTNSTAGFPSHPENLVSPNHQGFPTAYGATTAHTKDVYKFHLVTFRGLSDVPLPLISAIAPSYARRREVCRKCFFGERSLCREEGGVCGECAQPWENPVTVIPGCKECNNEPCFDSDDYVPLHPLPPVATIRRCSLKNHHKCFQKSLESNPKFAHSIQQLVVWLIESEKDCTFEEFINGELKMLVTHPRPDSTSHNAPAGVTVLHSRQYSGGADPVAQLHHTATAPQGFVASPGAGINASPSPTDLKPPQASAATATVTTNSHLRLLTPKYNAKNVGYEYIEDIPGDLLAAVALCYHSLQVACRQCFLTGGSRQVTTAKRKSSSSSSDACIEGHTWRPLAIIPGCRLCTHGKNNPGYHVPVLPVPRHMKGSPAQFCICKKSDHGQCYKLTTNPWFPHSVEELVIWTIEREKSVSYETVVKSYLPGPEWSHLTPENVFLCPPSRSSSASSLTLTSASGSKSGRGRSPSHVASTSSSSFASRGGSDTASSRATVVAHSERVPPATATREEAGTSGNKVPKQSSSSRAHRNSQPVSSGNAAKEGGHQSDVSASLTSGGGESSDTGSVPGSSESLQSSLTEITSENPFPEALQQPQPASSQQPPPQVVEQNGLPSAPVSLFHDPLIFYGSSTNAALQSSDSTAPPFDVSDSDDCTLDFFPALRQNAGGTGDVGKQNPNPGLLSPASGNEPAVNADVDLSGVQDTVDDQNSGTTSSEAQTESEENAAGPETNRKTPDALTQQTLKDEELLHAEHNRYRSSNSSARPENWPDVQEQPSTIKKDSSTIDGQVVVDSDNHQGHGESPPYSSLDSSSGFVVDGAEENLAKEGGGAKSNDIAAVTDDSTGIIGKSTTAVSETTGAQSATDKPPTEQQNSEPTSSSSSSENIPTATSTPGNSHPGSTPQTPLDAGTLPAIPRRESLDVNAKEFTPRTVLLRADSRSSAYPSGLNPNAMAVYPYITNGGLPVLPTLPVLTTVPPMMVNPLPTVTGVMSGGPLSSATRRKMKGPAQPMADPSSTGNTIPYPTSEISSSPTSSLSPPHSPTRPHKCFLCYLSFPDPQSLRRHCKTAAHISTLLRDCGASTIWKNLPPPPGQPRELMKLCVNGYSCTLSRLECIQPHFADEFAEQLRRVEHHNKREATRKPLPLFSDQQDDLLISPIEAERVTQYTTLRVSVKEPLKAILTDASASFTWTISVQGQHWQTLFGIHLKSQNPVFQITDLEDANALVEGKCQSDRANWVASTAADAILLGRLCFSVRASPENVNGNFNCRVCLNLGFYQHAYISLALVVNDPKLTRKTGPALPPPPLSEFPPISDTRPRVQSAPHNKRAPETPPTASSSTATTRPQSASSLPDEREAATASVADSETSQKMAGREVTTNHHVQPGSSERAQSSNGGVVNVWKRGSEGGGGKRRDDKEVGKTNGQGPEASTQDSRQPDQIVNSHCDHMTSHDVITSNDVITSIHSSSHI</sequence>
<feature type="compositionally biased region" description="Low complexity" evidence="1">
    <location>
        <begin position="1364"/>
        <end position="1380"/>
    </location>
</feature>
<feature type="compositionally biased region" description="Low complexity" evidence="1">
    <location>
        <begin position="1"/>
        <end position="14"/>
    </location>
</feature>
<feature type="compositionally biased region" description="Polar residues" evidence="1">
    <location>
        <begin position="125"/>
        <end position="137"/>
    </location>
</feature>
<feature type="compositionally biased region" description="Low complexity" evidence="1">
    <location>
        <begin position="1212"/>
        <end position="1234"/>
    </location>
</feature>
<feature type="region of interest" description="Disordered" evidence="1">
    <location>
        <begin position="1334"/>
        <end position="1383"/>
    </location>
</feature>
<feature type="compositionally biased region" description="Polar residues" evidence="1">
    <location>
        <begin position="1195"/>
        <end position="1207"/>
    </location>
</feature>
<feature type="compositionally biased region" description="Polar residues" evidence="1">
    <location>
        <begin position="912"/>
        <end position="930"/>
    </location>
</feature>
<feature type="region of interest" description="Disordered" evidence="1">
    <location>
        <begin position="262"/>
        <end position="282"/>
    </location>
</feature>
<evidence type="ECO:0000313" key="3">
    <source>
        <dbReference type="EMBL" id="CAI8020979.1"/>
    </source>
</evidence>
<feature type="region of interest" description="Disordered" evidence="1">
    <location>
        <begin position="1195"/>
        <end position="1266"/>
    </location>
</feature>
<dbReference type="PROSITE" id="PS00028">
    <property type="entry name" value="ZINC_FINGER_C2H2_1"/>
    <property type="match status" value="1"/>
</dbReference>
<feature type="compositionally biased region" description="Polar residues" evidence="1">
    <location>
        <begin position="180"/>
        <end position="192"/>
    </location>
</feature>
<feature type="region of interest" description="Disordered" evidence="1">
    <location>
        <begin position="1637"/>
        <end position="1782"/>
    </location>
</feature>
<feature type="compositionally biased region" description="Low complexity" evidence="1">
    <location>
        <begin position="1675"/>
        <end position="1691"/>
    </location>
</feature>
<feature type="compositionally biased region" description="Low complexity" evidence="1">
    <location>
        <begin position="1146"/>
        <end position="1156"/>
    </location>
</feature>
<accession>A0AA35WHS9</accession>
<feature type="region of interest" description="Disordered" evidence="1">
    <location>
        <begin position="796"/>
        <end position="960"/>
    </location>
</feature>
<feature type="compositionally biased region" description="Basic and acidic residues" evidence="1">
    <location>
        <begin position="1744"/>
        <end position="1760"/>
    </location>
</feature>
<feature type="region of interest" description="Disordered" evidence="1">
    <location>
        <begin position="1010"/>
        <end position="1081"/>
    </location>
</feature>
<feature type="compositionally biased region" description="Polar residues" evidence="1">
    <location>
        <begin position="35"/>
        <end position="45"/>
    </location>
</feature>
<evidence type="ECO:0000259" key="2">
    <source>
        <dbReference type="PROSITE" id="PS00028"/>
    </source>
</evidence>
<keyword evidence="4" id="KW-1185">Reference proteome</keyword>
<feature type="region of interest" description="Disordered" evidence="1">
    <location>
        <begin position="1"/>
        <end position="104"/>
    </location>
</feature>
<reference evidence="3" key="1">
    <citation type="submission" date="2023-03" db="EMBL/GenBank/DDBJ databases">
        <authorList>
            <person name="Steffen K."/>
            <person name="Cardenas P."/>
        </authorList>
    </citation>
    <scope>NUCLEOTIDE SEQUENCE</scope>
</reference>
<protein>
    <recommendedName>
        <fullName evidence="2">C2H2-type domain-containing protein</fullName>
    </recommendedName>
</protein>
<proteinExistence type="predicted"/>
<feature type="compositionally biased region" description="Polar residues" evidence="1">
    <location>
        <begin position="1720"/>
        <end position="1737"/>
    </location>
</feature>